<evidence type="ECO:0008006" key="2">
    <source>
        <dbReference type="Google" id="ProtNLM"/>
    </source>
</evidence>
<accession>A0A381Z4U8</accession>
<evidence type="ECO:0000313" key="1">
    <source>
        <dbReference type="EMBL" id="SVA83912.1"/>
    </source>
</evidence>
<dbReference type="NCBIfam" id="NF005679">
    <property type="entry name" value="PRK07475.1"/>
    <property type="match status" value="1"/>
</dbReference>
<protein>
    <recommendedName>
        <fullName evidence="2">Aspartate/glutamate racemase family protein</fullName>
    </recommendedName>
</protein>
<dbReference type="AlphaFoldDB" id="A0A381Z4U8"/>
<organism evidence="1">
    <name type="scientific">marine metagenome</name>
    <dbReference type="NCBI Taxonomy" id="408172"/>
    <lineage>
        <taxon>unclassified sequences</taxon>
        <taxon>metagenomes</taxon>
        <taxon>ecological metagenomes</taxon>
    </lineage>
</organism>
<reference evidence="1" key="1">
    <citation type="submission" date="2018-05" db="EMBL/GenBank/DDBJ databases">
        <authorList>
            <person name="Lanie J.A."/>
            <person name="Ng W.-L."/>
            <person name="Kazmierczak K.M."/>
            <person name="Andrzejewski T.M."/>
            <person name="Davidsen T.M."/>
            <person name="Wayne K.J."/>
            <person name="Tettelin H."/>
            <person name="Glass J.I."/>
            <person name="Rusch D."/>
            <person name="Podicherti R."/>
            <person name="Tsui H.-C.T."/>
            <person name="Winkler M.E."/>
        </authorList>
    </citation>
    <scope>NUCLEOTIDE SEQUENCE</scope>
</reference>
<name>A0A381Z4U8_9ZZZZ</name>
<proteinExistence type="predicted"/>
<sequence length="257" mass="27353">MSEQHSSDGQFADGGKTVYGASVGILMLDTVFPRIPGDVGNAGTWPFPVFYRVVQGASPQRVVCDRAEGLLDAFVEAGRQLVADGADGLTTTCGFLALFQQPLSRAVNVPVASSSLMQVPLVQKLLPAGRRVGIMTVSSQNLSADHLLAAGAPEDTPVIGTENGREFSSCILENRTRMDITACRLDLLDAGRQLVSNHPDVGAVVLECTNMGPYAADLRRELGIPIFSAVSFINWFQSGLLPRVYTGTTADPRLSTT</sequence>
<dbReference type="EMBL" id="UINC01019846">
    <property type="protein sequence ID" value="SVA83912.1"/>
    <property type="molecule type" value="Genomic_DNA"/>
</dbReference>
<gene>
    <name evidence="1" type="ORF">METZ01_LOCUS136766</name>
</gene>